<evidence type="ECO:0000313" key="2">
    <source>
        <dbReference type="Proteomes" id="UP001311799"/>
    </source>
</evidence>
<evidence type="ECO:0000313" key="1">
    <source>
        <dbReference type="EMBL" id="KAK6591139.1"/>
    </source>
</evidence>
<organism evidence="1 2">
    <name type="scientific">Cryptosporidium xiaoi</name>
    <dbReference type="NCBI Taxonomy" id="659607"/>
    <lineage>
        <taxon>Eukaryota</taxon>
        <taxon>Sar</taxon>
        <taxon>Alveolata</taxon>
        <taxon>Apicomplexa</taxon>
        <taxon>Conoidasida</taxon>
        <taxon>Coccidia</taxon>
        <taxon>Eucoccidiorida</taxon>
        <taxon>Eimeriorina</taxon>
        <taxon>Cryptosporidiidae</taxon>
        <taxon>Cryptosporidium</taxon>
    </lineage>
</organism>
<sequence length="478" mass="55272">MKQNKIENLTTAVFDNLFQSHDGSGKIFDLLHLRLREFLLNTQCECNYYERSGLNSFKLSGITLKIGNLLDQIVNDNTSRSCIVFGNSCSGKTSSLSKYFYQKGLKMPTDTIVIHINCVNFDDNTLLTVLLERLDEYFPMHRKLFSGHQKISILKERLIGISKCGYLVIFVLENCETIISDSLNINHFNSNSSFHSVRQFALYTLVDIMHSPEINLILILSTSMFDLPSFFEKRVKSRMSQRRIIMEELSNEIKEFNIGYFTSELSELLNIDVCENTNHFLRKAIETYNKSINELISFIFADDSSRHFTDSLECLVESGLTKLDLLLIIAYKFLLITPQSSNKEMLEIFNIEEKDLDIIKGFRCEFRSITQGDLSFEYILQKKFEDLSIIQHTILAGSIRIINSGLEIITFRKIFQEINKLKLHNYLQKNVSGINFEHSEDSYKLSFLLLVKEGIIEPISNYDGFPHRTLFTLKLLTN</sequence>
<dbReference type="GO" id="GO:0005664">
    <property type="term" value="C:nuclear origin of replication recognition complex"/>
    <property type="evidence" value="ECO:0007669"/>
    <property type="project" value="TreeGrafter"/>
</dbReference>
<accession>A0AAV9Y3F6</accession>
<dbReference type="Proteomes" id="UP001311799">
    <property type="component" value="Unassembled WGS sequence"/>
</dbReference>
<dbReference type="EMBL" id="JAWDEY010000002">
    <property type="protein sequence ID" value="KAK6591139.1"/>
    <property type="molecule type" value="Genomic_DNA"/>
</dbReference>
<dbReference type="PANTHER" id="PTHR12087">
    <property type="entry name" value="ORIGIN RECOGNITION COMPLEX SUBUNIT 4"/>
    <property type="match status" value="1"/>
</dbReference>
<dbReference type="InterPro" id="IPR016527">
    <property type="entry name" value="ORC4"/>
</dbReference>
<dbReference type="AlphaFoldDB" id="A0AAV9Y3F6"/>
<dbReference type="Gene3D" id="3.40.50.300">
    <property type="entry name" value="P-loop containing nucleotide triphosphate hydrolases"/>
    <property type="match status" value="1"/>
</dbReference>
<dbReference type="GO" id="GO:0003688">
    <property type="term" value="F:DNA replication origin binding"/>
    <property type="evidence" value="ECO:0007669"/>
    <property type="project" value="TreeGrafter"/>
</dbReference>
<dbReference type="GO" id="GO:0006270">
    <property type="term" value="P:DNA replication initiation"/>
    <property type="evidence" value="ECO:0007669"/>
    <property type="project" value="TreeGrafter"/>
</dbReference>
<keyword evidence="2" id="KW-1185">Reference proteome</keyword>
<comment type="caution">
    <text evidence="1">The sequence shown here is derived from an EMBL/GenBank/DDBJ whole genome shotgun (WGS) entry which is preliminary data.</text>
</comment>
<dbReference type="PANTHER" id="PTHR12087:SF0">
    <property type="entry name" value="ORIGIN RECOGNITION COMPLEX SUBUNIT 4"/>
    <property type="match status" value="1"/>
</dbReference>
<protein>
    <recommendedName>
        <fullName evidence="3">Origin recognition complex subunit 4</fullName>
    </recommendedName>
</protein>
<reference evidence="1 2" key="1">
    <citation type="submission" date="2023-10" db="EMBL/GenBank/DDBJ databases">
        <title>Comparative genomics analysis reveals potential genetic determinants of host preference in Cryptosporidium xiaoi.</title>
        <authorList>
            <person name="Xiao L."/>
            <person name="Li J."/>
        </authorList>
    </citation>
    <scope>NUCLEOTIDE SEQUENCE [LARGE SCALE GENOMIC DNA]</scope>
    <source>
        <strain evidence="1 2">52996</strain>
    </source>
</reference>
<dbReference type="SUPFAM" id="SSF52540">
    <property type="entry name" value="P-loop containing nucleoside triphosphate hydrolases"/>
    <property type="match status" value="1"/>
</dbReference>
<dbReference type="InterPro" id="IPR027417">
    <property type="entry name" value="P-loop_NTPase"/>
</dbReference>
<gene>
    <name evidence="1" type="ORF">RS030_111702</name>
</gene>
<name>A0AAV9Y3F6_9CRYT</name>
<evidence type="ECO:0008006" key="3">
    <source>
        <dbReference type="Google" id="ProtNLM"/>
    </source>
</evidence>
<proteinExistence type="predicted"/>